<dbReference type="EMBL" id="CM056741">
    <property type="protein sequence ID" value="KAJ8684663.1"/>
    <property type="molecule type" value="Genomic_DNA"/>
</dbReference>
<reference evidence="1" key="1">
    <citation type="submission" date="2023-04" db="EMBL/GenBank/DDBJ databases">
        <title>A chromosome-level genome assembly of the parasitoid wasp Eretmocerus hayati.</title>
        <authorList>
            <person name="Zhong Y."/>
            <person name="Liu S."/>
            <person name="Liu Y."/>
        </authorList>
    </citation>
    <scope>NUCLEOTIDE SEQUENCE</scope>
    <source>
        <strain evidence="1">ZJU_SS_LIU_2023</strain>
    </source>
</reference>
<comment type="caution">
    <text evidence="1">The sequence shown here is derived from an EMBL/GenBank/DDBJ whole genome shotgun (WGS) entry which is preliminary data.</text>
</comment>
<keyword evidence="2" id="KW-1185">Reference proteome</keyword>
<name>A0ACC2PNH5_9HYME</name>
<proteinExistence type="predicted"/>
<gene>
    <name evidence="1" type="ORF">QAD02_020456</name>
</gene>
<protein>
    <submittedName>
        <fullName evidence="1">Uncharacterized protein</fullName>
    </submittedName>
</protein>
<accession>A0ACC2PNH5</accession>
<evidence type="ECO:0000313" key="1">
    <source>
        <dbReference type="EMBL" id="KAJ8684663.1"/>
    </source>
</evidence>
<organism evidence="1 2">
    <name type="scientific">Eretmocerus hayati</name>
    <dbReference type="NCBI Taxonomy" id="131215"/>
    <lineage>
        <taxon>Eukaryota</taxon>
        <taxon>Metazoa</taxon>
        <taxon>Ecdysozoa</taxon>
        <taxon>Arthropoda</taxon>
        <taxon>Hexapoda</taxon>
        <taxon>Insecta</taxon>
        <taxon>Pterygota</taxon>
        <taxon>Neoptera</taxon>
        <taxon>Endopterygota</taxon>
        <taxon>Hymenoptera</taxon>
        <taxon>Apocrita</taxon>
        <taxon>Proctotrupomorpha</taxon>
        <taxon>Chalcidoidea</taxon>
        <taxon>Aphelinidae</taxon>
        <taxon>Aphelininae</taxon>
        <taxon>Eretmocerus</taxon>
    </lineage>
</organism>
<evidence type="ECO:0000313" key="2">
    <source>
        <dbReference type="Proteomes" id="UP001239111"/>
    </source>
</evidence>
<sequence length="194" mass="22270">MFVCVSVHAMTSRSAPRCNSKFDDNHKPSTDTLRHNSNAAPTNDNTIRCHRCNGNHLANRCKLPPHIEWNFCHRKGHIAAACLQRENEAHDFEASPNMQQESDEMLQVYNFLQIEHSNQREKFTKILQVNDKDVEFEVDSGTAVTIMNKTAAKQFFKGLQMHTTGTLLTSYCDQRILSCGFINVELKCLQHRYD</sequence>
<dbReference type="Proteomes" id="UP001239111">
    <property type="component" value="Chromosome 1"/>
</dbReference>